<dbReference type="Proteomes" id="UP000515121">
    <property type="component" value="Unplaced"/>
</dbReference>
<accession>A0A6P5WV49</accession>
<keyword evidence="1" id="KW-1185">Reference proteome</keyword>
<proteinExistence type="predicted"/>
<organism evidence="1 2">
    <name type="scientific">Durio zibethinus</name>
    <name type="common">Durian</name>
    <dbReference type="NCBI Taxonomy" id="66656"/>
    <lineage>
        <taxon>Eukaryota</taxon>
        <taxon>Viridiplantae</taxon>
        <taxon>Streptophyta</taxon>
        <taxon>Embryophyta</taxon>
        <taxon>Tracheophyta</taxon>
        <taxon>Spermatophyta</taxon>
        <taxon>Magnoliopsida</taxon>
        <taxon>eudicotyledons</taxon>
        <taxon>Gunneridae</taxon>
        <taxon>Pentapetalae</taxon>
        <taxon>rosids</taxon>
        <taxon>malvids</taxon>
        <taxon>Malvales</taxon>
        <taxon>Malvaceae</taxon>
        <taxon>Helicteroideae</taxon>
        <taxon>Durio</taxon>
    </lineage>
</organism>
<evidence type="ECO:0000313" key="2">
    <source>
        <dbReference type="RefSeq" id="XP_022719381.1"/>
    </source>
</evidence>
<reference evidence="2" key="1">
    <citation type="submission" date="2025-08" db="UniProtKB">
        <authorList>
            <consortium name="RefSeq"/>
        </authorList>
    </citation>
    <scope>IDENTIFICATION</scope>
    <source>
        <tissue evidence="2">Fruit stalk</tissue>
    </source>
</reference>
<gene>
    <name evidence="2" type="primary">LOC111277294</name>
</gene>
<dbReference type="RefSeq" id="XP_022719381.1">
    <property type="nucleotide sequence ID" value="XM_022863646.1"/>
</dbReference>
<protein>
    <submittedName>
        <fullName evidence="2">Uncharacterized protein LOC111277294 isoform X1</fullName>
    </submittedName>
</protein>
<sequence>MAAPSSSCFNCCYCSASKHNSSISYTNFPLSFSCPIFNGCNGISLSRTGFTSRTYAKFEKIQGDPSEANLEDTSVSSGQTQQQTLQEKDDTFTAYHLTWRVQSGNQVKQVPCLFLQEE</sequence>
<evidence type="ECO:0000313" key="1">
    <source>
        <dbReference type="Proteomes" id="UP000515121"/>
    </source>
</evidence>
<dbReference type="KEGG" id="dzi:111277294"/>
<name>A0A6P5WV49_DURZI</name>
<dbReference type="GeneID" id="111277294"/>
<dbReference type="AlphaFoldDB" id="A0A6P5WV49"/>